<dbReference type="AlphaFoldDB" id="A0AAD5R5Z0"/>
<dbReference type="Proteomes" id="UP001196413">
    <property type="component" value="Unassembled WGS sequence"/>
</dbReference>
<protein>
    <submittedName>
        <fullName evidence="1">Uncharacterized protein</fullName>
    </submittedName>
</protein>
<comment type="caution">
    <text evidence="1">The sequence shown here is derived from an EMBL/GenBank/DDBJ whole genome shotgun (WGS) entry which is preliminary data.</text>
</comment>
<dbReference type="PANTHER" id="PTHR36937">
    <property type="entry name" value="PROTEIN CBG20935-RELATED"/>
    <property type="match status" value="1"/>
</dbReference>
<reference evidence="1" key="1">
    <citation type="submission" date="2021-06" db="EMBL/GenBank/DDBJ databases">
        <title>Parelaphostrongylus tenuis whole genome reference sequence.</title>
        <authorList>
            <person name="Garwood T.J."/>
            <person name="Larsen P.A."/>
            <person name="Fountain-Jones N.M."/>
            <person name="Garbe J.R."/>
            <person name="Macchietto M.G."/>
            <person name="Kania S.A."/>
            <person name="Gerhold R.W."/>
            <person name="Richards J.E."/>
            <person name="Wolf T.M."/>
        </authorList>
    </citation>
    <scope>NUCLEOTIDE SEQUENCE</scope>
    <source>
        <strain evidence="1">MNPRO001-30</strain>
        <tissue evidence="1">Meninges</tissue>
    </source>
</reference>
<dbReference type="EMBL" id="JAHQIW010006528">
    <property type="protein sequence ID" value="KAJ1369389.1"/>
    <property type="molecule type" value="Genomic_DNA"/>
</dbReference>
<proteinExistence type="predicted"/>
<evidence type="ECO:0000313" key="1">
    <source>
        <dbReference type="EMBL" id="KAJ1369389.1"/>
    </source>
</evidence>
<organism evidence="1 2">
    <name type="scientific">Parelaphostrongylus tenuis</name>
    <name type="common">Meningeal worm</name>
    <dbReference type="NCBI Taxonomy" id="148309"/>
    <lineage>
        <taxon>Eukaryota</taxon>
        <taxon>Metazoa</taxon>
        <taxon>Ecdysozoa</taxon>
        <taxon>Nematoda</taxon>
        <taxon>Chromadorea</taxon>
        <taxon>Rhabditida</taxon>
        <taxon>Rhabditina</taxon>
        <taxon>Rhabditomorpha</taxon>
        <taxon>Strongyloidea</taxon>
        <taxon>Metastrongylidae</taxon>
        <taxon>Parelaphostrongylus</taxon>
    </lineage>
</organism>
<keyword evidence="2" id="KW-1185">Reference proteome</keyword>
<dbReference type="PANTHER" id="PTHR36937:SF4">
    <property type="entry name" value="SECRETED PROTEIN"/>
    <property type="match status" value="1"/>
</dbReference>
<sequence length="290" mass="31658">MPQISETLGDKNISHKQHNLHVVQLVPVRKLSTSGVRTNAKREADEDLAELNKQIIEEHGKDSGDDVTVLKEKCMRIAPIAQKLCDKKALTKENVARCAAYFRDCSRFFSHTDPLYSIANSFSSAVDLTFPRVDVNGIPFYPINEEGSVGVGVITNVPFGSWGGGFSNHVGVRDYWSQYQEAGGNWYEGRYGYKNGWSVPLVQSLGVEGGQHNVVSAPLNDPENVGNVAIDNGYGVGGYYGHNDHAHENWRKGDVLHTFGVGSPFVGAGFNTGQAVAFPSLDTFLNAGRK</sequence>
<evidence type="ECO:0000313" key="2">
    <source>
        <dbReference type="Proteomes" id="UP001196413"/>
    </source>
</evidence>
<accession>A0AAD5R5Z0</accession>
<name>A0AAD5R5Z0_PARTN</name>
<gene>
    <name evidence="1" type="ORF">KIN20_030831</name>
</gene>